<keyword evidence="2" id="KW-1185">Reference proteome</keyword>
<dbReference type="Pfam" id="PF02239">
    <property type="entry name" value="Cytochrom_D1"/>
    <property type="match status" value="1"/>
</dbReference>
<dbReference type="Gene3D" id="2.140.10.20">
    <property type="entry name" value="C-terminal (heme d1) domain of cytochrome cd1-nitrite reductase"/>
    <property type="match status" value="1"/>
</dbReference>
<dbReference type="CDD" id="cd20778">
    <property type="entry name" value="8prop_hemeD1_NirF"/>
    <property type="match status" value="1"/>
</dbReference>
<gene>
    <name evidence="1" type="ORF">C6W88_08335</name>
</gene>
<dbReference type="RefSeq" id="WP_108132127.1">
    <property type="nucleotide sequence ID" value="NZ_PXNS01000004.1"/>
</dbReference>
<evidence type="ECO:0000313" key="2">
    <source>
        <dbReference type="Proteomes" id="UP000241895"/>
    </source>
</evidence>
<dbReference type="InterPro" id="IPR051200">
    <property type="entry name" value="Host-pathogen_enzymatic-act"/>
</dbReference>
<proteinExistence type="predicted"/>
<comment type="caution">
    <text evidence="1">The sequence shown here is derived from an EMBL/GenBank/DDBJ whole genome shotgun (WGS) entry which is preliminary data.</text>
</comment>
<reference evidence="1 2" key="1">
    <citation type="submission" date="2018-03" db="EMBL/GenBank/DDBJ databases">
        <authorList>
            <person name="Zhou J."/>
            <person name="Li X."/>
            <person name="Xue M."/>
            <person name="Yin J."/>
        </authorList>
    </citation>
    <scope>NUCLEOTIDE SEQUENCE [LARGE SCALE GENOMIC DNA]</scope>
    <source>
        <strain evidence="1 2">SYSU ZJ2214</strain>
    </source>
</reference>
<dbReference type="PROSITE" id="PS51257">
    <property type="entry name" value="PROKAR_LIPOPROTEIN"/>
    <property type="match status" value="1"/>
</dbReference>
<dbReference type="InterPro" id="IPR003143">
    <property type="entry name" value="Cyt_cd1_C_sf"/>
</dbReference>
<dbReference type="PANTHER" id="PTHR47197:SF3">
    <property type="entry name" value="DIHYDRO-HEME D1 DEHYDROGENASE"/>
    <property type="match status" value="1"/>
</dbReference>
<dbReference type="InterPro" id="IPR011048">
    <property type="entry name" value="Haem_d1_sf"/>
</dbReference>
<evidence type="ECO:0000313" key="1">
    <source>
        <dbReference type="EMBL" id="PTL95327.1"/>
    </source>
</evidence>
<dbReference type="EMBL" id="PXNS01000004">
    <property type="protein sequence ID" value="PTL95327.1"/>
    <property type="molecule type" value="Genomic_DNA"/>
</dbReference>
<organism evidence="1 2">
    <name type="scientific">Halomonas litopenaei</name>
    <dbReference type="NCBI Taxonomy" id="2109328"/>
    <lineage>
        <taxon>Bacteria</taxon>
        <taxon>Pseudomonadati</taxon>
        <taxon>Pseudomonadota</taxon>
        <taxon>Gammaproteobacteria</taxon>
        <taxon>Oceanospirillales</taxon>
        <taxon>Halomonadaceae</taxon>
        <taxon>Halomonas</taxon>
    </lineage>
</organism>
<dbReference type="PANTHER" id="PTHR47197">
    <property type="entry name" value="PROTEIN NIRF"/>
    <property type="match status" value="1"/>
</dbReference>
<dbReference type="SUPFAM" id="SSF51004">
    <property type="entry name" value="C-terminal (heme d1) domain of cytochrome cd1-nitrite reductase"/>
    <property type="match status" value="1"/>
</dbReference>
<dbReference type="Proteomes" id="UP000241895">
    <property type="component" value="Unassembled WGS sequence"/>
</dbReference>
<protein>
    <submittedName>
        <fullName evidence="1">Protein nirF</fullName>
    </submittedName>
</protein>
<name>A0ABX5IXN9_9GAMM</name>
<accession>A0ABX5IXN9</accession>
<sequence>MRHRSALPHPPAAKGLRRFHAPGFVLGLALACGLIAWGQSPHGSAAVAHSTDAGTPEASCANLATGGLGVVVERADGRLALVDRRQHRVITRVEGLGDLSHASVKFSSDERFAYVFGRDGGLTKVDLVCATIDARVLQSGNSIGGAISQGGRIIAVANYEPGGVKLFDADSLELLAEVPARYTRDDGSQALSKVVGLVDAPGNRFVYSLWDANEIQVLDASTLIADEQGSNELPPITRFSDIGEKPYDALIDPIGRFYVAGLFGEDHLARLDLWHPENGVEPVLSGYRQGDDKLPVYKMPHLEGWTIANDHAWWPAVGRHEVLMANLDDWRLERRIAVHGQPVFVMSRPDQRQLWVNFAHPDNDVVQVIDSESGEIIRTLTPGQAVLHMEFSPRGEEVWISARDSDQVVVYDTATFERLATLEAESPSGIFFTDRAHRIGL</sequence>